<keyword evidence="3" id="KW-1003">Cell membrane</keyword>
<dbReference type="EMBL" id="PGET01000001">
    <property type="protein sequence ID" value="PJJ28599.1"/>
    <property type="molecule type" value="Genomic_DNA"/>
</dbReference>
<dbReference type="SUPFAM" id="SSF161098">
    <property type="entry name" value="MetI-like"/>
    <property type="match status" value="1"/>
</dbReference>
<comment type="caution">
    <text evidence="9">The sequence shown here is derived from an EMBL/GenBank/DDBJ whole genome shotgun (WGS) entry which is preliminary data.</text>
</comment>
<dbReference type="InterPro" id="IPR045621">
    <property type="entry name" value="BPD_transp_1_N"/>
</dbReference>
<proteinExistence type="inferred from homology"/>
<evidence type="ECO:0000313" key="10">
    <source>
        <dbReference type="Proteomes" id="UP000231092"/>
    </source>
</evidence>
<feature type="transmembrane region" description="Helical" evidence="7">
    <location>
        <begin position="97"/>
        <end position="122"/>
    </location>
</feature>
<dbReference type="CDD" id="cd06261">
    <property type="entry name" value="TM_PBP2"/>
    <property type="match status" value="1"/>
</dbReference>
<organism evidence="9 10">
    <name type="scientific">[Clostridium] celerecrescens 18A</name>
    <dbReference type="NCBI Taxonomy" id="1286362"/>
    <lineage>
        <taxon>Bacteria</taxon>
        <taxon>Bacillati</taxon>
        <taxon>Bacillota</taxon>
        <taxon>Clostridia</taxon>
        <taxon>Lachnospirales</taxon>
        <taxon>Lachnospiraceae</taxon>
        <taxon>Lacrimispora</taxon>
    </lineage>
</organism>
<sequence>MKAYIAKRTGQMILIIFLISIFTFMLVSLIPGDPVYAMLGSEVSQEEYDRVYHELKLDQPVLHRYFSWLGGALQGDWGQSTQFHKSTLEIINERIPITLFFSISAFIISIPLGILFGVISAVYRGRPADTAVTLIANITACLPQFWIALLVMYVFAMKLGWLPSYGFTWFHVDLVTGVRQTIMPLFCLALGGIATVTRQTRSSMLEVIRQDYVRTARSKGISQRRVIYLHALKNALIPVITILGMRLGSMLAGSMFVESVFNIPGMGSLFVKAIQSRDIPVVQACVLVTALVSCIINLMTDILYAVVDPRVRYE</sequence>
<evidence type="ECO:0000259" key="8">
    <source>
        <dbReference type="PROSITE" id="PS50928"/>
    </source>
</evidence>
<dbReference type="GO" id="GO:0005886">
    <property type="term" value="C:plasma membrane"/>
    <property type="evidence" value="ECO:0007669"/>
    <property type="project" value="UniProtKB-SubCell"/>
</dbReference>
<evidence type="ECO:0000256" key="1">
    <source>
        <dbReference type="ARBA" id="ARBA00004651"/>
    </source>
</evidence>
<feature type="transmembrane region" description="Helical" evidence="7">
    <location>
        <begin position="284"/>
        <end position="307"/>
    </location>
</feature>
<reference evidence="9 10" key="1">
    <citation type="submission" date="2017-11" db="EMBL/GenBank/DDBJ databases">
        <title>Understudied soil microbes with underappreciated capabilities: Untangling the Clostridium saccharolyticum group.</title>
        <authorList>
            <person name="Leschine S."/>
        </authorList>
    </citation>
    <scope>NUCLEOTIDE SEQUENCE [LARGE SCALE GENOMIC DNA]</scope>
    <source>
        <strain evidence="9 10">18A</strain>
    </source>
</reference>
<dbReference type="Pfam" id="PF19300">
    <property type="entry name" value="BPD_transp_1_N"/>
    <property type="match status" value="1"/>
</dbReference>
<dbReference type="RefSeq" id="WP_100305083.1">
    <property type="nucleotide sequence ID" value="NZ_PGET01000001.1"/>
</dbReference>
<keyword evidence="2 7" id="KW-0813">Transport</keyword>
<dbReference type="InterPro" id="IPR000515">
    <property type="entry name" value="MetI-like"/>
</dbReference>
<feature type="transmembrane region" description="Helical" evidence="7">
    <location>
        <begin position="12"/>
        <end position="30"/>
    </location>
</feature>
<feature type="transmembrane region" description="Helical" evidence="7">
    <location>
        <begin position="226"/>
        <end position="245"/>
    </location>
</feature>
<accession>A0A2M8Z587</accession>
<evidence type="ECO:0000256" key="2">
    <source>
        <dbReference type="ARBA" id="ARBA00022448"/>
    </source>
</evidence>
<feature type="domain" description="ABC transmembrane type-1" evidence="8">
    <location>
        <begin position="95"/>
        <end position="300"/>
    </location>
</feature>
<evidence type="ECO:0000256" key="6">
    <source>
        <dbReference type="ARBA" id="ARBA00023136"/>
    </source>
</evidence>
<dbReference type="OrthoDB" id="9806409at2"/>
<dbReference type="Pfam" id="PF00528">
    <property type="entry name" value="BPD_transp_1"/>
    <property type="match status" value="1"/>
</dbReference>
<dbReference type="PANTHER" id="PTHR43163:SF6">
    <property type="entry name" value="DIPEPTIDE TRANSPORT SYSTEM PERMEASE PROTEIN DPPB-RELATED"/>
    <property type="match status" value="1"/>
</dbReference>
<evidence type="ECO:0000256" key="3">
    <source>
        <dbReference type="ARBA" id="ARBA00022475"/>
    </source>
</evidence>
<feature type="transmembrane region" description="Helical" evidence="7">
    <location>
        <begin position="251"/>
        <end position="272"/>
    </location>
</feature>
<dbReference type="Gene3D" id="1.10.3720.10">
    <property type="entry name" value="MetI-like"/>
    <property type="match status" value="1"/>
</dbReference>
<dbReference type="GO" id="GO:0055085">
    <property type="term" value="P:transmembrane transport"/>
    <property type="evidence" value="ECO:0007669"/>
    <property type="project" value="InterPro"/>
</dbReference>
<protein>
    <submittedName>
        <fullName evidence="9">Peptide/nickel transport system permease protein</fullName>
    </submittedName>
</protein>
<dbReference type="PROSITE" id="PS50928">
    <property type="entry name" value="ABC_TM1"/>
    <property type="match status" value="1"/>
</dbReference>
<keyword evidence="6 7" id="KW-0472">Membrane</keyword>
<evidence type="ECO:0000313" key="9">
    <source>
        <dbReference type="EMBL" id="PJJ28599.1"/>
    </source>
</evidence>
<evidence type="ECO:0000256" key="7">
    <source>
        <dbReference type="RuleBase" id="RU363032"/>
    </source>
</evidence>
<keyword evidence="5 7" id="KW-1133">Transmembrane helix</keyword>
<comment type="similarity">
    <text evidence="7">Belongs to the binding-protein-dependent transport system permease family.</text>
</comment>
<feature type="transmembrane region" description="Helical" evidence="7">
    <location>
        <begin position="134"/>
        <end position="157"/>
    </location>
</feature>
<dbReference type="InterPro" id="IPR035906">
    <property type="entry name" value="MetI-like_sf"/>
</dbReference>
<name>A0A2M8Z587_9FIRM</name>
<gene>
    <name evidence="9" type="ORF">H171_2113</name>
</gene>
<keyword evidence="4 7" id="KW-0812">Transmembrane</keyword>
<evidence type="ECO:0000256" key="5">
    <source>
        <dbReference type="ARBA" id="ARBA00022989"/>
    </source>
</evidence>
<dbReference type="AlphaFoldDB" id="A0A2M8Z587"/>
<comment type="subcellular location">
    <subcellularLocation>
        <location evidence="1 7">Cell membrane</location>
        <topology evidence="1 7">Multi-pass membrane protein</topology>
    </subcellularLocation>
</comment>
<dbReference type="Proteomes" id="UP000231092">
    <property type="component" value="Unassembled WGS sequence"/>
</dbReference>
<dbReference type="PANTHER" id="PTHR43163">
    <property type="entry name" value="DIPEPTIDE TRANSPORT SYSTEM PERMEASE PROTEIN DPPB-RELATED"/>
    <property type="match status" value="1"/>
</dbReference>
<evidence type="ECO:0000256" key="4">
    <source>
        <dbReference type="ARBA" id="ARBA00022692"/>
    </source>
</evidence>
<feature type="transmembrane region" description="Helical" evidence="7">
    <location>
        <begin position="177"/>
        <end position="196"/>
    </location>
</feature>